<dbReference type="EMBL" id="NWUF01000002">
    <property type="protein sequence ID" value="PCE43954.1"/>
    <property type="molecule type" value="Genomic_DNA"/>
</dbReference>
<evidence type="ECO:0000313" key="2">
    <source>
        <dbReference type="Proteomes" id="UP000218934"/>
    </source>
</evidence>
<comment type="caution">
    <text evidence="1">The sequence shown here is derived from an EMBL/GenBank/DDBJ whole genome shotgun (WGS) entry which is preliminary data.</text>
</comment>
<dbReference type="KEGG" id="rdi:CMV14_20875"/>
<name>A0A2A4FYT9_9SPHN</name>
<protein>
    <submittedName>
        <fullName evidence="1">Uncharacterized protein</fullName>
    </submittedName>
</protein>
<sequence>MSTETFHGAIFGMLALGVAPDRSDPGGAQPHHEIILTPEPDDSGFQSEVEGRLAKLPDLRSAARQRFSNQGCFCW</sequence>
<organism evidence="1 2">
    <name type="scientific">Rhizorhabdus dicambivorans</name>
    <dbReference type="NCBI Taxonomy" id="1850238"/>
    <lineage>
        <taxon>Bacteria</taxon>
        <taxon>Pseudomonadati</taxon>
        <taxon>Pseudomonadota</taxon>
        <taxon>Alphaproteobacteria</taxon>
        <taxon>Sphingomonadales</taxon>
        <taxon>Sphingomonadaceae</taxon>
        <taxon>Rhizorhabdus</taxon>
    </lineage>
</organism>
<dbReference type="RefSeq" id="WP_066961763.1">
    <property type="nucleotide sequence ID" value="NZ_CP023449.1"/>
</dbReference>
<dbReference type="AlphaFoldDB" id="A0A2A4FYT9"/>
<dbReference type="Proteomes" id="UP000218934">
    <property type="component" value="Unassembled WGS sequence"/>
</dbReference>
<gene>
    <name evidence="1" type="ORF">COO09_03275</name>
</gene>
<proteinExistence type="predicted"/>
<accession>A0A2A4FYT9</accession>
<reference evidence="1 2" key="1">
    <citation type="submission" date="2017-09" db="EMBL/GenBank/DDBJ databases">
        <title>The Catabolism of 3,6-Dichlorosalicylic acid is Initiated by the Cytochrome P450 Monooxygenase DsmABC in Rhizorhabdus dicambivorans Ndbn-20.</title>
        <authorList>
            <person name="Na L."/>
        </authorList>
    </citation>
    <scope>NUCLEOTIDE SEQUENCE [LARGE SCALE GENOMIC DNA]</scope>
    <source>
        <strain evidence="1 2">Ndbn-20m</strain>
    </source>
</reference>
<keyword evidence="2" id="KW-1185">Reference proteome</keyword>
<evidence type="ECO:0000313" key="1">
    <source>
        <dbReference type="EMBL" id="PCE43954.1"/>
    </source>
</evidence>